<organism evidence="6">
    <name type="scientific">hydrothermal vent metagenome</name>
    <dbReference type="NCBI Taxonomy" id="652676"/>
    <lineage>
        <taxon>unclassified sequences</taxon>
        <taxon>metagenomes</taxon>
        <taxon>ecological metagenomes</taxon>
    </lineage>
</organism>
<dbReference type="NCBIfam" id="TIGR00479">
    <property type="entry name" value="rumA"/>
    <property type="match status" value="1"/>
</dbReference>
<gene>
    <name evidence="6" type="ORF">MNBD_NITROSPINAE04-1637</name>
</gene>
<dbReference type="InterPro" id="IPR030391">
    <property type="entry name" value="MeTrfase_TrmA_CS"/>
</dbReference>
<dbReference type="PROSITE" id="PS50926">
    <property type="entry name" value="TRAM"/>
    <property type="match status" value="1"/>
</dbReference>
<dbReference type="Gene3D" id="2.40.50.140">
    <property type="entry name" value="Nucleic acid-binding proteins"/>
    <property type="match status" value="1"/>
</dbReference>
<dbReference type="EC" id="2.1.1.190" evidence="6"/>
<dbReference type="InterPro" id="IPR002792">
    <property type="entry name" value="TRAM_dom"/>
</dbReference>
<keyword evidence="4" id="KW-0949">S-adenosyl-L-methionine</keyword>
<dbReference type="SUPFAM" id="SSF50249">
    <property type="entry name" value="Nucleic acid-binding proteins"/>
    <property type="match status" value="1"/>
</dbReference>
<dbReference type="PANTHER" id="PTHR11061:SF49">
    <property type="entry name" value="23S RRNA (URACIL(1939)-C(5))-METHYLTRANSFERASE RLMD"/>
    <property type="match status" value="1"/>
</dbReference>
<dbReference type="InterPro" id="IPR010280">
    <property type="entry name" value="U5_MeTrfase_fam"/>
</dbReference>
<evidence type="ECO:0000256" key="1">
    <source>
        <dbReference type="ARBA" id="ARBA00022485"/>
    </source>
</evidence>
<dbReference type="SUPFAM" id="SSF53335">
    <property type="entry name" value="S-adenosyl-L-methionine-dependent methyltransferases"/>
    <property type="match status" value="1"/>
</dbReference>
<dbReference type="Gene3D" id="3.40.50.150">
    <property type="entry name" value="Vaccinia Virus protein VP39"/>
    <property type="match status" value="1"/>
</dbReference>
<dbReference type="Gene3D" id="2.40.50.1070">
    <property type="match status" value="1"/>
</dbReference>
<evidence type="ECO:0000259" key="5">
    <source>
        <dbReference type="PROSITE" id="PS50926"/>
    </source>
</evidence>
<evidence type="ECO:0000313" key="6">
    <source>
        <dbReference type="EMBL" id="VAX24088.1"/>
    </source>
</evidence>
<dbReference type="PROSITE" id="PS51687">
    <property type="entry name" value="SAM_MT_RNA_M5U"/>
    <property type="match status" value="1"/>
</dbReference>
<dbReference type="GO" id="GO:0070475">
    <property type="term" value="P:rRNA base methylation"/>
    <property type="evidence" value="ECO:0007669"/>
    <property type="project" value="TreeGrafter"/>
</dbReference>
<keyword evidence="2 6" id="KW-0489">Methyltransferase</keyword>
<dbReference type="Pfam" id="PF05958">
    <property type="entry name" value="tRNA_U5-meth_tr"/>
    <property type="match status" value="1"/>
</dbReference>
<accession>A0A3B1CJA2</accession>
<keyword evidence="1" id="KW-0479">Metal-binding</keyword>
<evidence type="ECO:0000256" key="4">
    <source>
        <dbReference type="ARBA" id="ARBA00022691"/>
    </source>
</evidence>
<dbReference type="CDD" id="cd02440">
    <property type="entry name" value="AdoMet_MTases"/>
    <property type="match status" value="1"/>
</dbReference>
<protein>
    <submittedName>
        <fullName evidence="6">23S rRNA (Uracil(1939)-C(5))-methyltransferase</fullName>
        <ecNumber evidence="6">2.1.1.190</ecNumber>
    </submittedName>
</protein>
<dbReference type="InterPro" id="IPR012340">
    <property type="entry name" value="NA-bd_OB-fold"/>
</dbReference>
<proteinExistence type="predicted"/>
<keyword evidence="3 6" id="KW-0808">Transferase</keyword>
<keyword evidence="1" id="KW-0411">Iron-sulfur</keyword>
<dbReference type="InterPro" id="IPR029063">
    <property type="entry name" value="SAM-dependent_MTases_sf"/>
</dbReference>
<evidence type="ECO:0000256" key="3">
    <source>
        <dbReference type="ARBA" id="ARBA00022679"/>
    </source>
</evidence>
<sequence length="427" mass="45875">MNHPLIEVTIDRLAFGSAGVGRLDSGKVVFVKGGYPGDKALVRIDKEKKSHAEATLVKLVEPSENRREPVCAIASECGGCPWMGLNYKAQLEWKRTIAIDALSRIAKIKTDVKPTAPSPDEFGYRSRIRLKVAADGGQARIGYYRPASHNLVPVGRCPVATDQINITIAGLNIFFQEHTGIAGKIKEIEIESAGAFVRLVIHASAPLKEAEAEKILEASVSIKGLTVFYGKNQHEYGDTSLDAPSINGETLQTGAGAFCQVNAPMNLTLTQKVIALSGLGPDKMGLDLFCGIGNFTLPLARTGAGMTGIDSSERAIHLAQVNRTAWNVMNAHFTSADALTGAGKLRDSRLSFDTVILDPPRGGARDLIPVIADLAKQKIVYVSCDPPALARDAVLLAQSGFKISSVEPVDMFPQTSHLEMVCLFERD</sequence>
<keyword evidence="1" id="KW-0004">4Fe-4S</keyword>
<evidence type="ECO:0000256" key="2">
    <source>
        <dbReference type="ARBA" id="ARBA00022603"/>
    </source>
</evidence>
<reference evidence="6" key="1">
    <citation type="submission" date="2018-06" db="EMBL/GenBank/DDBJ databases">
        <authorList>
            <person name="Zhirakovskaya E."/>
        </authorList>
    </citation>
    <scope>NUCLEOTIDE SEQUENCE</scope>
</reference>
<dbReference type="EMBL" id="UOGA01000262">
    <property type="protein sequence ID" value="VAX24088.1"/>
    <property type="molecule type" value="Genomic_DNA"/>
</dbReference>
<feature type="domain" description="TRAM" evidence="5">
    <location>
        <begin position="1"/>
        <end position="58"/>
    </location>
</feature>
<dbReference type="AlphaFoldDB" id="A0A3B1CJA2"/>
<dbReference type="GO" id="GO:0070041">
    <property type="term" value="F:rRNA (uridine-C5-)-methyltransferase activity"/>
    <property type="evidence" value="ECO:0007669"/>
    <property type="project" value="TreeGrafter"/>
</dbReference>
<dbReference type="GO" id="GO:0051539">
    <property type="term" value="F:4 iron, 4 sulfur cluster binding"/>
    <property type="evidence" value="ECO:0007669"/>
    <property type="project" value="UniProtKB-KW"/>
</dbReference>
<keyword evidence="1" id="KW-0408">Iron</keyword>
<dbReference type="Pfam" id="PF01938">
    <property type="entry name" value="TRAM"/>
    <property type="match status" value="1"/>
</dbReference>
<name>A0A3B1CJA2_9ZZZZ</name>
<dbReference type="PANTHER" id="PTHR11061">
    <property type="entry name" value="RNA M5U METHYLTRANSFERASE"/>
    <property type="match status" value="1"/>
</dbReference>
<dbReference type="PROSITE" id="PS01231">
    <property type="entry name" value="TRMA_2"/>
    <property type="match status" value="1"/>
</dbReference>